<dbReference type="EMBL" id="JADBEF010000002">
    <property type="protein sequence ID" value="MBE1566573.1"/>
    <property type="molecule type" value="Genomic_DNA"/>
</dbReference>
<evidence type="ECO:0000313" key="2">
    <source>
        <dbReference type="Proteomes" id="UP000661607"/>
    </source>
</evidence>
<gene>
    <name evidence="1" type="ORF">H4W81_009445</name>
</gene>
<protein>
    <submittedName>
        <fullName evidence="1">Uncharacterized protein</fullName>
    </submittedName>
</protein>
<reference evidence="1 2" key="1">
    <citation type="submission" date="2020-10" db="EMBL/GenBank/DDBJ databases">
        <title>Sequencing the genomes of 1000 actinobacteria strains.</title>
        <authorList>
            <person name="Klenk H.-P."/>
        </authorList>
    </citation>
    <scope>NUCLEOTIDE SEQUENCE [LARGE SCALE GENOMIC DNA]</scope>
    <source>
        <strain evidence="1 2">DSM 43748</strain>
    </source>
</reference>
<sequence>MDDVELAALRAQVTTLEAALTVRQRSIPALPRLDGATPITWRRWQAAPLLSHVDSACEQCAHPGPQQITFGLDSRAGRKPVICYQANRCPACQEVRVYRRDEATTGWPRAVLTEIAYHPSRTEEQ</sequence>
<dbReference type="Proteomes" id="UP000661607">
    <property type="component" value="Unassembled WGS sequence"/>
</dbReference>
<dbReference type="RefSeq" id="WP_192781574.1">
    <property type="nucleotide sequence ID" value="NZ_BAAASY010000032.1"/>
</dbReference>
<comment type="caution">
    <text evidence="1">The sequence shown here is derived from an EMBL/GenBank/DDBJ whole genome shotgun (WGS) entry which is preliminary data.</text>
</comment>
<name>A0ABR9KX04_9ACTN</name>
<evidence type="ECO:0000313" key="1">
    <source>
        <dbReference type="EMBL" id="MBE1566573.1"/>
    </source>
</evidence>
<proteinExistence type="predicted"/>
<organism evidence="1 2">
    <name type="scientific">Nonomuraea africana</name>
    <dbReference type="NCBI Taxonomy" id="46171"/>
    <lineage>
        <taxon>Bacteria</taxon>
        <taxon>Bacillati</taxon>
        <taxon>Actinomycetota</taxon>
        <taxon>Actinomycetes</taxon>
        <taxon>Streptosporangiales</taxon>
        <taxon>Streptosporangiaceae</taxon>
        <taxon>Nonomuraea</taxon>
    </lineage>
</organism>
<keyword evidence="2" id="KW-1185">Reference proteome</keyword>
<accession>A0ABR9KX04</accession>